<dbReference type="InterPro" id="IPR045012">
    <property type="entry name" value="NLP"/>
</dbReference>
<reference evidence="2 3" key="1">
    <citation type="submission" date="2019-05" db="EMBL/GenBank/DDBJ databases">
        <title>Mikania micrantha, genome provides insights into the molecular mechanism of rapid growth.</title>
        <authorList>
            <person name="Liu B."/>
        </authorList>
    </citation>
    <scope>NUCLEOTIDE SEQUENCE [LARGE SCALE GENOMIC DNA]</scope>
    <source>
        <strain evidence="2">NLD-2019</strain>
        <tissue evidence="2">Leaf</tissue>
    </source>
</reference>
<dbReference type="OrthoDB" id="6270329at2759"/>
<dbReference type="Proteomes" id="UP000326396">
    <property type="component" value="Linkage Group LG5"/>
</dbReference>
<gene>
    <name evidence="2" type="ORF">E3N88_30938</name>
</gene>
<evidence type="ECO:0000259" key="1">
    <source>
        <dbReference type="PROSITE" id="PS51745"/>
    </source>
</evidence>
<dbReference type="Pfam" id="PF00564">
    <property type="entry name" value="PB1"/>
    <property type="match status" value="1"/>
</dbReference>
<evidence type="ECO:0000313" key="3">
    <source>
        <dbReference type="Proteomes" id="UP000326396"/>
    </source>
</evidence>
<sequence>MNHDYYSSGPAAHILIQRRSGAILSQGQLVLPVCFDEGAGNKLAGVIEYVTTVRKESYIEDFEEIHNLLKDKGLKSTYVGKTIKVVYNGHMIKFRLPLSSKFIDLLSEVTKRFADLEHKKLCVKYEDNKGNILPISSDEVLWGCMEEASSKGANFIKMHVSLEHVGC</sequence>
<dbReference type="SMART" id="SM00666">
    <property type="entry name" value="PB1"/>
    <property type="match status" value="1"/>
</dbReference>
<dbReference type="InterPro" id="IPR053793">
    <property type="entry name" value="PB1-like"/>
</dbReference>
<name>A0A5N6MR03_9ASTR</name>
<dbReference type="AlphaFoldDB" id="A0A5N6MR03"/>
<organism evidence="2 3">
    <name type="scientific">Mikania micrantha</name>
    <name type="common">bitter vine</name>
    <dbReference type="NCBI Taxonomy" id="192012"/>
    <lineage>
        <taxon>Eukaryota</taxon>
        <taxon>Viridiplantae</taxon>
        <taxon>Streptophyta</taxon>
        <taxon>Embryophyta</taxon>
        <taxon>Tracheophyta</taxon>
        <taxon>Spermatophyta</taxon>
        <taxon>Magnoliopsida</taxon>
        <taxon>eudicotyledons</taxon>
        <taxon>Gunneridae</taxon>
        <taxon>Pentapetalae</taxon>
        <taxon>asterids</taxon>
        <taxon>campanulids</taxon>
        <taxon>Asterales</taxon>
        <taxon>Asteraceae</taxon>
        <taxon>Asteroideae</taxon>
        <taxon>Heliantheae alliance</taxon>
        <taxon>Eupatorieae</taxon>
        <taxon>Mikania</taxon>
    </lineage>
</organism>
<dbReference type="InterPro" id="IPR000270">
    <property type="entry name" value="PB1_dom"/>
</dbReference>
<protein>
    <recommendedName>
        <fullName evidence="1">PB1 domain-containing protein</fullName>
    </recommendedName>
</protein>
<keyword evidence="3" id="KW-1185">Reference proteome</keyword>
<dbReference type="PROSITE" id="PS51745">
    <property type="entry name" value="PB1"/>
    <property type="match status" value="1"/>
</dbReference>
<dbReference type="PANTHER" id="PTHR32002">
    <property type="entry name" value="PROTEIN NLP8"/>
    <property type="match status" value="1"/>
</dbReference>
<dbReference type="CDD" id="cd05992">
    <property type="entry name" value="PB1"/>
    <property type="match status" value="1"/>
</dbReference>
<dbReference type="GO" id="GO:0003700">
    <property type="term" value="F:DNA-binding transcription factor activity"/>
    <property type="evidence" value="ECO:0007669"/>
    <property type="project" value="InterPro"/>
</dbReference>
<dbReference type="Gene3D" id="3.10.20.90">
    <property type="entry name" value="Phosphatidylinositol 3-kinase Catalytic Subunit, Chain A, domain 1"/>
    <property type="match status" value="1"/>
</dbReference>
<proteinExistence type="predicted"/>
<dbReference type="SUPFAM" id="SSF54277">
    <property type="entry name" value="CAD &amp; PB1 domains"/>
    <property type="match status" value="1"/>
</dbReference>
<accession>A0A5N6MR03</accession>
<comment type="caution">
    <text evidence="2">The sequence shown here is derived from an EMBL/GenBank/DDBJ whole genome shotgun (WGS) entry which is preliminary data.</text>
</comment>
<dbReference type="EMBL" id="SZYD01000015">
    <property type="protein sequence ID" value="KAD3641714.1"/>
    <property type="molecule type" value="Genomic_DNA"/>
</dbReference>
<feature type="domain" description="PB1" evidence="1">
    <location>
        <begin position="80"/>
        <end position="163"/>
    </location>
</feature>
<dbReference type="PANTHER" id="PTHR32002:SF35">
    <property type="entry name" value="PROTEIN NLP6"/>
    <property type="match status" value="1"/>
</dbReference>
<evidence type="ECO:0000313" key="2">
    <source>
        <dbReference type="EMBL" id="KAD3641714.1"/>
    </source>
</evidence>